<feature type="region of interest" description="Disordered" evidence="1">
    <location>
        <begin position="59"/>
        <end position="93"/>
    </location>
</feature>
<dbReference type="EMBL" id="CAJNNW010034543">
    <property type="protein sequence ID" value="CAE8723093.1"/>
    <property type="molecule type" value="Genomic_DNA"/>
</dbReference>
<keyword evidence="5" id="KW-1185">Reference proteome</keyword>
<protein>
    <submittedName>
        <fullName evidence="3">Uncharacterized protein</fullName>
    </submittedName>
</protein>
<dbReference type="Proteomes" id="UP000626109">
    <property type="component" value="Unassembled WGS sequence"/>
</dbReference>
<reference evidence="3" key="1">
    <citation type="submission" date="2021-02" db="EMBL/GenBank/DDBJ databases">
        <authorList>
            <person name="Dougan E. K."/>
            <person name="Rhodes N."/>
            <person name="Thang M."/>
            <person name="Chan C."/>
        </authorList>
    </citation>
    <scope>NUCLEOTIDE SEQUENCE</scope>
</reference>
<evidence type="ECO:0000313" key="4">
    <source>
        <dbReference type="EMBL" id="CAE8723093.1"/>
    </source>
</evidence>
<feature type="compositionally biased region" description="Polar residues" evidence="1">
    <location>
        <begin position="65"/>
        <end position="74"/>
    </location>
</feature>
<accession>A0A813FFB3</accession>
<dbReference type="OMA" id="EGSTIKY"/>
<evidence type="ECO:0000256" key="1">
    <source>
        <dbReference type="SAM" id="MobiDB-lite"/>
    </source>
</evidence>
<comment type="caution">
    <text evidence="3">The sequence shown here is derived from an EMBL/GenBank/DDBJ whole genome shotgun (WGS) entry which is preliminary data.</text>
</comment>
<gene>
    <name evidence="2" type="ORF">PGLA1383_LOCUS20103</name>
    <name evidence="3" type="ORF">PGLA1383_LOCUS28352</name>
    <name evidence="4" type="ORF">PGLA2088_LOCUS42927</name>
</gene>
<evidence type="ECO:0000313" key="5">
    <source>
        <dbReference type="Proteomes" id="UP000654075"/>
    </source>
</evidence>
<dbReference type="OrthoDB" id="425020at2759"/>
<dbReference type="EMBL" id="CAJNNV010024729">
    <property type="protein sequence ID" value="CAE8610536.1"/>
    <property type="molecule type" value="Genomic_DNA"/>
</dbReference>
<proteinExistence type="predicted"/>
<name>A0A813FFB3_POLGL</name>
<organism evidence="3 5">
    <name type="scientific">Polarella glacialis</name>
    <name type="common">Dinoflagellate</name>
    <dbReference type="NCBI Taxonomy" id="89957"/>
    <lineage>
        <taxon>Eukaryota</taxon>
        <taxon>Sar</taxon>
        <taxon>Alveolata</taxon>
        <taxon>Dinophyceae</taxon>
        <taxon>Suessiales</taxon>
        <taxon>Suessiaceae</taxon>
        <taxon>Polarella</taxon>
    </lineage>
</organism>
<dbReference type="EMBL" id="CAJNNV010013586">
    <property type="protein sequence ID" value="CAE8601828.1"/>
    <property type="molecule type" value="Genomic_DNA"/>
</dbReference>
<sequence length="210" mass="23082">MANRGRSLALPFLALCAATGAALFAVTNAFCGSGLSTFQALRLDETSSSVAMRARMDTKAAKSPVQKNFVSAKQKQTKRSLERQSKDNKKKKMGAEIWPIDIPDGVTMLHIEFDEWNGGGFPKPGNQGVIDFIALLQLKLGQKVRVVANYRKALKELSPTGDWRPGSFEVVDLNKSELLFSKLQTGISIFQDQAGLDEMIYKLDQQLEAA</sequence>
<evidence type="ECO:0000313" key="3">
    <source>
        <dbReference type="EMBL" id="CAE8610536.1"/>
    </source>
</evidence>
<dbReference type="AlphaFoldDB" id="A0A813FFB3"/>
<evidence type="ECO:0000313" key="2">
    <source>
        <dbReference type="EMBL" id="CAE8601828.1"/>
    </source>
</evidence>
<dbReference type="Proteomes" id="UP000654075">
    <property type="component" value="Unassembled WGS sequence"/>
</dbReference>